<keyword evidence="2" id="KW-1185">Reference proteome</keyword>
<sequence length="159" mass="19082">MVSSEIEIFKEKYSLFGNNLVKYQSWINKTEKELKIFLRYFLKQQKTQKIEIPHRPSLTREDILSCWSIDERQIFAIYFPYFNKNWITMATYFPKKTSSDLKMYYGKYFKGLSYNEQKFEASISNLKIKNDDRTDPVILIGDDSLKDEYLECVGIIFKK</sequence>
<dbReference type="AlphaFoldDB" id="R0MMI8"/>
<dbReference type="OrthoDB" id="2193595at2759"/>
<name>R0MMI8_NOSB1</name>
<dbReference type="STRING" id="578461.R0MMI8"/>
<reference evidence="1 2" key="1">
    <citation type="journal article" date="2013" name="BMC Genomics">
        <title>Comparative genomics of parasitic silkworm microsporidia reveal an association between genome expansion and host adaptation.</title>
        <authorList>
            <person name="Pan G."/>
            <person name="Xu J."/>
            <person name="Li T."/>
            <person name="Xia Q."/>
            <person name="Liu S.L."/>
            <person name="Zhang G."/>
            <person name="Li S."/>
            <person name="Li C."/>
            <person name="Liu H."/>
            <person name="Yang L."/>
            <person name="Liu T."/>
            <person name="Zhang X."/>
            <person name="Wu Z."/>
            <person name="Fan W."/>
            <person name="Dang X."/>
            <person name="Xiang H."/>
            <person name="Tao M."/>
            <person name="Li Y."/>
            <person name="Hu J."/>
            <person name="Li Z."/>
            <person name="Lin L."/>
            <person name="Luo J."/>
            <person name="Geng L."/>
            <person name="Wang L."/>
            <person name="Long M."/>
            <person name="Wan Y."/>
            <person name="He N."/>
            <person name="Zhang Z."/>
            <person name="Lu C."/>
            <person name="Keeling P.J."/>
            <person name="Wang J."/>
            <person name="Xiang Z."/>
            <person name="Zhou Z."/>
        </authorList>
    </citation>
    <scope>NUCLEOTIDE SEQUENCE [LARGE SCALE GENOMIC DNA]</scope>
    <source>
        <strain evidence="2">CQ1 / CVCC 102059</strain>
    </source>
</reference>
<dbReference type="SUPFAM" id="SSF46689">
    <property type="entry name" value="Homeodomain-like"/>
    <property type="match status" value="1"/>
</dbReference>
<dbReference type="Gene3D" id="1.10.10.60">
    <property type="entry name" value="Homeodomain-like"/>
    <property type="match status" value="1"/>
</dbReference>
<dbReference type="VEuPathDB" id="MicrosporidiaDB:NBO_4g0038"/>
<organism evidence="1 2">
    <name type="scientific">Nosema bombycis (strain CQ1 / CVCC 102059)</name>
    <name type="common">Microsporidian parasite</name>
    <name type="synonym">Pebrine of silkworm</name>
    <dbReference type="NCBI Taxonomy" id="578461"/>
    <lineage>
        <taxon>Eukaryota</taxon>
        <taxon>Fungi</taxon>
        <taxon>Fungi incertae sedis</taxon>
        <taxon>Microsporidia</taxon>
        <taxon>Nosematidae</taxon>
        <taxon>Nosema</taxon>
    </lineage>
</organism>
<evidence type="ECO:0000313" key="1">
    <source>
        <dbReference type="EMBL" id="EOB15410.1"/>
    </source>
</evidence>
<gene>
    <name evidence="1" type="ORF">NBO_4g0038</name>
</gene>
<dbReference type="Proteomes" id="UP000016927">
    <property type="component" value="Unassembled WGS sequence"/>
</dbReference>
<proteinExistence type="predicted"/>
<accession>R0MMI8</accession>
<evidence type="ECO:0008006" key="3">
    <source>
        <dbReference type="Google" id="ProtNLM"/>
    </source>
</evidence>
<dbReference type="EMBL" id="KB908912">
    <property type="protein sequence ID" value="EOB15410.1"/>
    <property type="molecule type" value="Genomic_DNA"/>
</dbReference>
<evidence type="ECO:0000313" key="2">
    <source>
        <dbReference type="Proteomes" id="UP000016927"/>
    </source>
</evidence>
<dbReference type="InterPro" id="IPR009057">
    <property type="entry name" value="Homeodomain-like_sf"/>
</dbReference>
<dbReference type="HOGENOM" id="CLU_1661287_0_0_1"/>
<protein>
    <recommendedName>
        <fullName evidence="3">Myb-like domain-containing protein</fullName>
    </recommendedName>
</protein>